<dbReference type="EMBL" id="JACMSC010000003">
    <property type="protein sequence ID" value="KAG6530393.1"/>
    <property type="molecule type" value="Genomic_DNA"/>
</dbReference>
<feature type="signal peptide" evidence="2">
    <location>
        <begin position="1"/>
        <end position="34"/>
    </location>
</feature>
<dbReference type="GO" id="GO:0016020">
    <property type="term" value="C:membrane"/>
    <property type="evidence" value="ECO:0007669"/>
    <property type="project" value="UniProtKB-SubCell"/>
</dbReference>
<evidence type="ECO:0000313" key="5">
    <source>
        <dbReference type="Proteomes" id="UP000734854"/>
    </source>
</evidence>
<name>A0A8J5HSM8_ZINOF</name>
<gene>
    <name evidence="4" type="ORF">ZIOFF_012623</name>
</gene>
<comment type="caution">
    <text evidence="4">The sequence shown here is derived from an EMBL/GenBank/DDBJ whole genome shotgun (WGS) entry which is preliminary data.</text>
</comment>
<evidence type="ECO:0000259" key="3">
    <source>
        <dbReference type="Pfam" id="PF12819"/>
    </source>
</evidence>
<sequence>MPCSAMANAFWKEDSRFWWPILLAFTMASTRALSQSTNALDFLSISCGIESDSSYVNPLTNISYISDIDCIDTDVNHNISGDILFPNSTPSMSSPMALANDTSFSRRQWQGIQVSDD</sequence>
<feature type="domain" description="Malectin-like" evidence="3">
    <location>
        <begin position="45"/>
        <end position="81"/>
    </location>
</feature>
<evidence type="ECO:0000313" key="4">
    <source>
        <dbReference type="EMBL" id="KAG6530393.1"/>
    </source>
</evidence>
<dbReference type="InterPro" id="IPR024788">
    <property type="entry name" value="Malectin-like_Carb-bd_dom"/>
</dbReference>
<keyword evidence="2" id="KW-0732">Signal</keyword>
<comment type="subcellular location">
    <subcellularLocation>
        <location evidence="1">Membrane</location>
        <topology evidence="1">Single-pass membrane protein</topology>
    </subcellularLocation>
</comment>
<dbReference type="AlphaFoldDB" id="A0A8J5HSM8"/>
<feature type="chain" id="PRO_5035285963" description="Malectin-like domain-containing protein" evidence="2">
    <location>
        <begin position="35"/>
        <end position="117"/>
    </location>
</feature>
<evidence type="ECO:0000256" key="1">
    <source>
        <dbReference type="ARBA" id="ARBA00004167"/>
    </source>
</evidence>
<keyword evidence="5" id="KW-1185">Reference proteome</keyword>
<organism evidence="4 5">
    <name type="scientific">Zingiber officinale</name>
    <name type="common">Ginger</name>
    <name type="synonym">Amomum zingiber</name>
    <dbReference type="NCBI Taxonomy" id="94328"/>
    <lineage>
        <taxon>Eukaryota</taxon>
        <taxon>Viridiplantae</taxon>
        <taxon>Streptophyta</taxon>
        <taxon>Embryophyta</taxon>
        <taxon>Tracheophyta</taxon>
        <taxon>Spermatophyta</taxon>
        <taxon>Magnoliopsida</taxon>
        <taxon>Liliopsida</taxon>
        <taxon>Zingiberales</taxon>
        <taxon>Zingiberaceae</taxon>
        <taxon>Zingiber</taxon>
    </lineage>
</organism>
<protein>
    <recommendedName>
        <fullName evidence="3">Malectin-like domain-containing protein</fullName>
    </recommendedName>
</protein>
<dbReference type="Proteomes" id="UP000734854">
    <property type="component" value="Unassembled WGS sequence"/>
</dbReference>
<evidence type="ECO:0000256" key="2">
    <source>
        <dbReference type="SAM" id="SignalP"/>
    </source>
</evidence>
<proteinExistence type="predicted"/>
<dbReference type="Pfam" id="PF12819">
    <property type="entry name" value="Malectin_like"/>
    <property type="match status" value="1"/>
</dbReference>
<reference evidence="4 5" key="1">
    <citation type="submission" date="2020-08" db="EMBL/GenBank/DDBJ databases">
        <title>Plant Genome Project.</title>
        <authorList>
            <person name="Zhang R.-G."/>
        </authorList>
    </citation>
    <scope>NUCLEOTIDE SEQUENCE [LARGE SCALE GENOMIC DNA]</scope>
    <source>
        <tissue evidence="4">Rhizome</tissue>
    </source>
</reference>
<accession>A0A8J5HSM8</accession>